<comment type="catalytic activity">
    <reaction evidence="13">
        <text>mycophenolic acid O-acyl-beta-D-glucuronide + H2O = mycophenolate + D-glucuronate + H(+)</text>
        <dbReference type="Rhea" id="RHEA:34179"/>
        <dbReference type="ChEBI" id="CHEBI:15377"/>
        <dbReference type="ChEBI" id="CHEBI:15378"/>
        <dbReference type="ChEBI" id="CHEBI:58720"/>
        <dbReference type="ChEBI" id="CHEBI:62932"/>
        <dbReference type="ChEBI" id="CHEBI:66982"/>
        <dbReference type="EC" id="3.1.1.93"/>
    </reaction>
    <physiologicalReaction direction="left-to-right" evidence="13">
        <dbReference type="Rhea" id="RHEA:34180"/>
    </physiologicalReaction>
</comment>
<evidence type="ECO:0000313" key="15">
    <source>
        <dbReference type="EMBL" id="SVA09888.1"/>
    </source>
</evidence>
<evidence type="ECO:0000256" key="3">
    <source>
        <dbReference type="ARBA" id="ARBA00022801"/>
    </source>
</evidence>
<dbReference type="AlphaFoldDB" id="A0A381T2T5"/>
<gene>
    <name evidence="15" type="ORF">METZ01_LOCUS62742</name>
</gene>
<evidence type="ECO:0000256" key="4">
    <source>
        <dbReference type="ARBA" id="ARBA00022946"/>
    </source>
</evidence>
<organism evidence="15">
    <name type="scientific">marine metagenome</name>
    <dbReference type="NCBI Taxonomy" id="408172"/>
    <lineage>
        <taxon>unclassified sequences</taxon>
        <taxon>metagenomes</taxon>
        <taxon>ecological metagenomes</taxon>
    </lineage>
</organism>
<dbReference type="Gene3D" id="3.40.50.1820">
    <property type="entry name" value="alpha/beta hydrolase"/>
    <property type="match status" value="1"/>
</dbReference>
<evidence type="ECO:0000256" key="9">
    <source>
        <dbReference type="ARBA" id="ARBA00042645"/>
    </source>
</evidence>
<dbReference type="PANTHER" id="PTHR16138">
    <property type="entry name" value="MYCOPHENOLIC ACID ACYL-GLUCURONIDE ESTERASE, MITOCHONDRIAL"/>
    <property type="match status" value="1"/>
</dbReference>
<dbReference type="InterPro" id="IPR052382">
    <property type="entry name" value="ABHD10_acyl-thioesterase"/>
</dbReference>
<evidence type="ECO:0000256" key="7">
    <source>
        <dbReference type="ARBA" id="ARBA00039314"/>
    </source>
</evidence>
<evidence type="ECO:0000256" key="11">
    <source>
        <dbReference type="ARBA" id="ARBA00046047"/>
    </source>
</evidence>
<reference evidence="15" key="1">
    <citation type="submission" date="2018-05" db="EMBL/GenBank/DDBJ databases">
        <authorList>
            <person name="Lanie J.A."/>
            <person name="Ng W.-L."/>
            <person name="Kazmierczak K.M."/>
            <person name="Andrzejewski T.M."/>
            <person name="Davidsen T.M."/>
            <person name="Wayne K.J."/>
            <person name="Tettelin H."/>
            <person name="Glass J.I."/>
            <person name="Rusch D."/>
            <person name="Podicherti R."/>
            <person name="Tsui H.-C.T."/>
            <person name="Winkler M.E."/>
        </authorList>
    </citation>
    <scope>NUCLEOTIDE SEQUENCE</scope>
</reference>
<evidence type="ECO:0000256" key="1">
    <source>
        <dbReference type="ARBA" id="ARBA00004173"/>
    </source>
</evidence>
<protein>
    <recommendedName>
        <fullName evidence="7">Palmitoyl-protein thioesterase ABHD10, mitochondrial</fullName>
        <ecNumber evidence="6">3.1.1.93</ecNumber>
        <ecNumber evidence="2">3.1.2.22</ecNumber>
    </recommendedName>
    <alternativeName>
        <fullName evidence="9">Acyl-protein thioesterase ABHD10</fullName>
    </alternativeName>
    <alternativeName>
        <fullName evidence="10">Alpha/beta hydrolase domain-containing protein 10</fullName>
    </alternativeName>
    <alternativeName>
        <fullName evidence="8">Mycophenolic acid acyl-glucuronide esterase, mitochondrial</fullName>
    </alternativeName>
</protein>
<dbReference type="GO" id="GO:0008474">
    <property type="term" value="F:palmitoyl-(protein) hydrolase activity"/>
    <property type="evidence" value="ECO:0007669"/>
    <property type="project" value="TreeGrafter"/>
</dbReference>
<keyword evidence="4" id="KW-0809">Transit peptide</keyword>
<dbReference type="InterPro" id="IPR000073">
    <property type="entry name" value="AB_hydrolase_1"/>
</dbReference>
<dbReference type="EC" id="3.1.2.22" evidence="2"/>
<feature type="domain" description="AB hydrolase-1" evidence="14">
    <location>
        <begin position="24"/>
        <end position="131"/>
    </location>
</feature>
<evidence type="ECO:0000256" key="10">
    <source>
        <dbReference type="ARBA" id="ARBA00042704"/>
    </source>
</evidence>
<evidence type="ECO:0000256" key="8">
    <source>
        <dbReference type="ARBA" id="ARBA00041520"/>
    </source>
</evidence>
<evidence type="ECO:0000256" key="13">
    <source>
        <dbReference type="ARBA" id="ARBA00047972"/>
    </source>
</evidence>
<keyword evidence="3" id="KW-0378">Hydrolase</keyword>
<proteinExistence type="predicted"/>
<dbReference type="GO" id="GO:0005739">
    <property type="term" value="C:mitochondrion"/>
    <property type="evidence" value="ECO:0007669"/>
    <property type="project" value="TreeGrafter"/>
</dbReference>
<dbReference type="Pfam" id="PF00561">
    <property type="entry name" value="Abhydrolase_1"/>
    <property type="match status" value="1"/>
</dbReference>
<comment type="function">
    <text evidence="11">Acts as an acyl-protein thioesterase that hydrolyzes fatty acids from acylated residues in proteins. Regulates the mitochondrial S-depalmitoylation of the nucleophilic active site residue of peroxiredoxin-5/PRDX5, a key antioxidant protein, therefore modulating mitochondrial antioxidant ability. Also catalyzes the deglucuronidation of mycophenolic acid acyl-glucuronide, an active metabolite of the immunosuppressant drug mycophenolate.</text>
</comment>
<keyword evidence="5" id="KW-0496">Mitochondrion</keyword>
<dbReference type="SUPFAM" id="SSF53474">
    <property type="entry name" value="alpha/beta-Hydrolases"/>
    <property type="match status" value="1"/>
</dbReference>
<sequence>MPYFINKLKQRIAYKTVKGRGLGIIFIHGLNSDMNGKKALTVEKYAQKNKLNFVRFDCRGHGNSDGKFEDFTISDWKKDLVNVIDNLTRGPQILIGSSMGGWVMMLAARVRPSRIKGMIGLAAAPDFGDNLYNNLTIKNKREIKNKGIIKYSSFGFSYFIRKKFFIDAKKNKVLNKPYRYNKPLILIHGLKDNVVSSKVPKKILKKVTSKKIQIMLLKNSDHRLSSKKDLQTLMSAIDIVRYD</sequence>
<evidence type="ECO:0000256" key="6">
    <source>
        <dbReference type="ARBA" id="ARBA00039132"/>
    </source>
</evidence>
<dbReference type="PANTHER" id="PTHR16138:SF7">
    <property type="entry name" value="PALMITOYL-PROTEIN THIOESTERASE ABHD10, MITOCHONDRIAL"/>
    <property type="match status" value="1"/>
</dbReference>
<comment type="catalytic activity">
    <reaction evidence="12">
        <text>S-hexadecanoyl-L-cysteinyl-[protein] + H2O = L-cysteinyl-[protein] + hexadecanoate + H(+)</text>
        <dbReference type="Rhea" id="RHEA:19233"/>
        <dbReference type="Rhea" id="RHEA-COMP:10131"/>
        <dbReference type="Rhea" id="RHEA-COMP:11032"/>
        <dbReference type="ChEBI" id="CHEBI:7896"/>
        <dbReference type="ChEBI" id="CHEBI:15377"/>
        <dbReference type="ChEBI" id="CHEBI:15378"/>
        <dbReference type="ChEBI" id="CHEBI:29950"/>
        <dbReference type="ChEBI" id="CHEBI:74151"/>
        <dbReference type="EC" id="3.1.2.22"/>
    </reaction>
    <physiologicalReaction direction="left-to-right" evidence="12">
        <dbReference type="Rhea" id="RHEA:19234"/>
    </physiologicalReaction>
</comment>
<evidence type="ECO:0000259" key="14">
    <source>
        <dbReference type="Pfam" id="PF00561"/>
    </source>
</evidence>
<dbReference type="EC" id="3.1.1.93" evidence="6"/>
<evidence type="ECO:0000256" key="2">
    <source>
        <dbReference type="ARBA" id="ARBA00012423"/>
    </source>
</evidence>
<evidence type="ECO:0000256" key="12">
    <source>
        <dbReference type="ARBA" id="ARBA00047409"/>
    </source>
</evidence>
<name>A0A381T2T5_9ZZZZ</name>
<dbReference type="GO" id="GO:0004553">
    <property type="term" value="F:hydrolase activity, hydrolyzing O-glycosyl compounds"/>
    <property type="evidence" value="ECO:0007669"/>
    <property type="project" value="TreeGrafter"/>
</dbReference>
<evidence type="ECO:0000256" key="5">
    <source>
        <dbReference type="ARBA" id="ARBA00023128"/>
    </source>
</evidence>
<comment type="subcellular location">
    <subcellularLocation>
        <location evidence="1">Mitochondrion</location>
    </subcellularLocation>
</comment>
<accession>A0A381T2T5</accession>
<dbReference type="InterPro" id="IPR029058">
    <property type="entry name" value="AB_hydrolase_fold"/>
</dbReference>
<dbReference type="EMBL" id="UINC01003864">
    <property type="protein sequence ID" value="SVA09888.1"/>
    <property type="molecule type" value="Genomic_DNA"/>
</dbReference>